<dbReference type="EMBL" id="RAWX01000003">
    <property type="protein sequence ID" value="RKJ87888.1"/>
    <property type="molecule type" value="Genomic_DNA"/>
</dbReference>
<name>A0A3A9IGU3_AERVE</name>
<feature type="domain" description="BRCT" evidence="1">
    <location>
        <begin position="211"/>
        <end position="291"/>
    </location>
</feature>
<keyword evidence="3" id="KW-0436">Ligase</keyword>
<dbReference type="GO" id="GO:0016874">
    <property type="term" value="F:ligase activity"/>
    <property type="evidence" value="ECO:0007669"/>
    <property type="project" value="UniProtKB-KW"/>
</dbReference>
<reference evidence="3 4" key="1">
    <citation type="submission" date="2018-09" db="EMBL/GenBank/DDBJ databases">
        <title>Genome sequencing of Aeromonas veronii MS-17-88.</title>
        <authorList>
            <person name="Tekedar H.C."/>
            <person name="Arick M.A."/>
            <person name="Hsu C.-Y."/>
            <person name="Thrash A."/>
            <person name="Karsi A."/>
            <person name="Lawrence M.L."/>
            <person name="Abdelhamed H."/>
        </authorList>
    </citation>
    <scope>NUCLEOTIDE SEQUENCE [LARGE SCALE GENOMIC DNA]</scope>
    <source>
        <strain evidence="3 4">MS 17-88</strain>
    </source>
</reference>
<sequence length="303" mass="34680">MGELNRHGQPVANYNAARNRDKQLNNLMGILDGIIADSVIDEQEILYLDTWLKESASLNSWIFRELREMVANVLQDGKLCEEEKIHLMSALPRLMETYRHLPGVDFYSEESDKLLLEGLCQGLMGDQQLSDDEIHYLSWWMKQNSMLRAHYPGKQLYQTVERILLDGIITAEEREELQQQLMLFIGNPFEHGAVTGMATKLAISDFEIDTLYDCTVCFTGMFLSGTRRQCEETALLLGATPQDSVTQKLDYLIIGELSSRDWRFSSYGRKIEKAMLLQEKGHSVRIVTEEAWLAHANTLHESA</sequence>
<organism evidence="3 4">
    <name type="scientific">Aeromonas veronii</name>
    <dbReference type="NCBI Taxonomy" id="654"/>
    <lineage>
        <taxon>Bacteria</taxon>
        <taxon>Pseudomonadati</taxon>
        <taxon>Pseudomonadota</taxon>
        <taxon>Gammaproteobacteria</taxon>
        <taxon>Aeromonadales</taxon>
        <taxon>Aeromonadaceae</taxon>
        <taxon>Aeromonas</taxon>
    </lineage>
</organism>
<dbReference type="EMBL" id="JANLFC010000021">
    <property type="protein sequence ID" value="MCR4448150.1"/>
    <property type="molecule type" value="Genomic_DNA"/>
</dbReference>
<comment type="caution">
    <text evidence="3">The sequence shown here is derived from an EMBL/GenBank/DDBJ whole genome shotgun (WGS) entry which is preliminary data.</text>
</comment>
<reference evidence="2" key="2">
    <citation type="submission" date="2022-08" db="EMBL/GenBank/DDBJ databases">
        <title>A global survey of hypervirulent Aeromonas hydrophila identified this emerging pathogen in farmed fish in the lower Mekong River basin.</title>
        <authorList>
            <person name="Xu T."/>
            <person name="Rasmussen-Ivey C.R."/>
            <person name="Moen F.S."/>
            <person name="Fernandez Bravo A."/>
            <person name="Lamy B."/>
            <person name="Beaz-Hidalgo R."/>
            <person name="Khan C.D."/>
            <person name="Castro Escarpulli G."/>
            <person name="Yasin I.S.M."/>
            <person name="Figueras M.J."/>
            <person name="Azzam Sayuti M."/>
            <person name="Karim M.M."/>
            <person name="Alam K.M."/>
            <person name="Le T.T.T."/>
            <person name="Thao N.H.P."/>
            <person name="Addo S."/>
            <person name="Duodu S."/>
            <person name="Ali S."/>
            <person name="Mey S."/>
            <person name="Somony T."/>
            <person name="Liles M.R."/>
        </authorList>
    </citation>
    <scope>NUCLEOTIDE SEQUENCE</scope>
    <source>
        <strain evidence="2">0.14</strain>
    </source>
</reference>
<accession>A0A3A9IGU3</accession>
<dbReference type="Pfam" id="PF00533">
    <property type="entry name" value="BRCT"/>
    <property type="match status" value="1"/>
</dbReference>
<evidence type="ECO:0000313" key="2">
    <source>
        <dbReference type="EMBL" id="MCR4448150.1"/>
    </source>
</evidence>
<gene>
    <name evidence="3" type="ORF">D6R50_16830</name>
    <name evidence="2" type="ORF">NS965_07090</name>
</gene>
<dbReference type="CDD" id="cd17748">
    <property type="entry name" value="BRCT_DNA_ligase_like"/>
    <property type="match status" value="1"/>
</dbReference>
<dbReference type="RefSeq" id="WP_100653308.1">
    <property type="nucleotide sequence ID" value="NZ_JANLFC010000021.1"/>
</dbReference>
<dbReference type="InterPro" id="IPR036420">
    <property type="entry name" value="BRCT_dom_sf"/>
</dbReference>
<protein>
    <submittedName>
        <fullName evidence="2">BRCT domain-containing protein</fullName>
    </submittedName>
    <submittedName>
        <fullName evidence="3">NAD-dependent DNA ligase</fullName>
    </submittedName>
</protein>
<proteinExistence type="predicted"/>
<dbReference type="InterPro" id="IPR001357">
    <property type="entry name" value="BRCT_dom"/>
</dbReference>
<dbReference type="Gene3D" id="3.40.50.10190">
    <property type="entry name" value="BRCT domain"/>
    <property type="match status" value="1"/>
</dbReference>
<evidence type="ECO:0000313" key="3">
    <source>
        <dbReference type="EMBL" id="RKJ87888.1"/>
    </source>
</evidence>
<dbReference type="Proteomes" id="UP001204061">
    <property type="component" value="Unassembled WGS sequence"/>
</dbReference>
<dbReference type="SUPFAM" id="SSF52113">
    <property type="entry name" value="BRCT domain"/>
    <property type="match status" value="1"/>
</dbReference>
<evidence type="ECO:0000313" key="4">
    <source>
        <dbReference type="Proteomes" id="UP000281725"/>
    </source>
</evidence>
<evidence type="ECO:0000259" key="1">
    <source>
        <dbReference type="Pfam" id="PF00533"/>
    </source>
</evidence>
<dbReference type="Proteomes" id="UP000281725">
    <property type="component" value="Unassembled WGS sequence"/>
</dbReference>
<dbReference type="AlphaFoldDB" id="A0A3A9IGU3"/>